<name>A0ACB8FH10_9SAUR</name>
<dbReference type="EMBL" id="CM037617">
    <property type="protein sequence ID" value="KAH8004823.1"/>
    <property type="molecule type" value="Genomic_DNA"/>
</dbReference>
<proteinExistence type="predicted"/>
<reference evidence="1" key="1">
    <citation type="submission" date="2021-08" db="EMBL/GenBank/DDBJ databases">
        <title>The first chromosome-level gecko genome reveals the dynamic sex chromosomes of Neotropical dwarf geckos (Sphaerodactylidae: Sphaerodactylus).</title>
        <authorList>
            <person name="Pinto B.J."/>
            <person name="Keating S.E."/>
            <person name="Gamble T."/>
        </authorList>
    </citation>
    <scope>NUCLEOTIDE SEQUENCE</scope>
    <source>
        <strain evidence="1">TG3544</strain>
    </source>
</reference>
<organism evidence="1 2">
    <name type="scientific">Sphaerodactylus townsendi</name>
    <dbReference type="NCBI Taxonomy" id="933632"/>
    <lineage>
        <taxon>Eukaryota</taxon>
        <taxon>Metazoa</taxon>
        <taxon>Chordata</taxon>
        <taxon>Craniata</taxon>
        <taxon>Vertebrata</taxon>
        <taxon>Euteleostomi</taxon>
        <taxon>Lepidosauria</taxon>
        <taxon>Squamata</taxon>
        <taxon>Bifurcata</taxon>
        <taxon>Gekkota</taxon>
        <taxon>Sphaerodactylidae</taxon>
        <taxon>Sphaerodactylus</taxon>
    </lineage>
</organism>
<evidence type="ECO:0000313" key="1">
    <source>
        <dbReference type="EMBL" id="KAH8004823.1"/>
    </source>
</evidence>
<accession>A0ACB8FH10</accession>
<comment type="caution">
    <text evidence="1">The sequence shown here is derived from an EMBL/GenBank/DDBJ whole genome shotgun (WGS) entry which is preliminary data.</text>
</comment>
<evidence type="ECO:0000313" key="2">
    <source>
        <dbReference type="Proteomes" id="UP000827872"/>
    </source>
</evidence>
<keyword evidence="2" id="KW-1185">Reference proteome</keyword>
<dbReference type="Proteomes" id="UP000827872">
    <property type="component" value="Linkage Group LG04"/>
</dbReference>
<gene>
    <name evidence="1" type="ORF">K3G42_020084</name>
</gene>
<protein>
    <submittedName>
        <fullName evidence="1">Uncharacterized protein</fullName>
    </submittedName>
</protein>
<sequence>MKLTTEQRVDNFLSERDEDLALLSPQQMMVSTSLPKADNSDKGAAKEDNKTNAAAKLAFQKSAFPALSCSMSPAPSGGSELGVSSPSLEHQPPQPWPTKAARKDTPYSEPAKDTQNKS</sequence>